<evidence type="ECO:0000256" key="8">
    <source>
        <dbReference type="SAM" id="MobiDB-lite"/>
    </source>
</evidence>
<dbReference type="InterPro" id="IPR015943">
    <property type="entry name" value="WD40/YVTN_repeat-like_dom_sf"/>
</dbReference>
<dbReference type="GO" id="GO:0030488">
    <property type="term" value="P:tRNA methylation"/>
    <property type="evidence" value="ECO:0007669"/>
    <property type="project" value="TreeGrafter"/>
</dbReference>
<dbReference type="PROSITE" id="PS00678">
    <property type="entry name" value="WD_REPEATS_1"/>
    <property type="match status" value="1"/>
</dbReference>
<feature type="compositionally biased region" description="Polar residues" evidence="8">
    <location>
        <begin position="386"/>
        <end position="396"/>
    </location>
</feature>
<dbReference type="InterPro" id="IPR036322">
    <property type="entry name" value="WD40_repeat_dom_sf"/>
</dbReference>
<evidence type="ECO:0000259" key="9">
    <source>
        <dbReference type="Pfam" id="PF19834"/>
    </source>
</evidence>
<keyword evidence="3 7" id="KW-0853">WD repeat</keyword>
<accession>A0A2K9YDH9</accession>
<organism evidence="10">
    <name type="scientific">Cladonia uncialis subsp. uncialis</name>
    <dbReference type="NCBI Taxonomy" id="180999"/>
    <lineage>
        <taxon>Eukaryota</taxon>
        <taxon>Fungi</taxon>
        <taxon>Dikarya</taxon>
        <taxon>Ascomycota</taxon>
        <taxon>Pezizomycotina</taxon>
        <taxon>Lecanoromycetes</taxon>
        <taxon>OSLEUM clade</taxon>
        <taxon>Lecanoromycetidae</taxon>
        <taxon>Lecanorales</taxon>
        <taxon>Lecanorineae</taxon>
        <taxon>Cladoniaceae</taxon>
        <taxon>Cladonia</taxon>
    </lineage>
</organism>
<dbReference type="SUPFAM" id="SSF50978">
    <property type="entry name" value="WD40 repeat-like"/>
    <property type="match status" value="2"/>
</dbReference>
<feature type="repeat" description="WD" evidence="7">
    <location>
        <begin position="137"/>
        <end position="178"/>
    </location>
</feature>
<dbReference type="SMART" id="SM00320">
    <property type="entry name" value="WD40"/>
    <property type="match status" value="6"/>
</dbReference>
<dbReference type="InterPro" id="IPR019775">
    <property type="entry name" value="WD40_repeat_CS"/>
</dbReference>
<reference evidence="10" key="1">
    <citation type="submission" date="2017-12" db="EMBL/GenBank/DDBJ databases">
        <title>Genome Sequencing Reveals a Rich Biosynthetic Potential.</title>
        <authorList>
            <person name="Bertrand R.L."/>
            <person name="Abdel-Hameed M.E."/>
            <person name="Sorensen J.L."/>
        </authorList>
    </citation>
    <scope>NUCLEOTIDE SEQUENCE</scope>
</reference>
<evidence type="ECO:0000256" key="3">
    <source>
        <dbReference type="ARBA" id="ARBA00022574"/>
    </source>
</evidence>
<evidence type="ECO:0000256" key="2">
    <source>
        <dbReference type="ARBA" id="ARBA00022490"/>
    </source>
</evidence>
<feature type="compositionally biased region" description="Polar residues" evidence="8">
    <location>
        <begin position="535"/>
        <end position="545"/>
    </location>
</feature>
<feature type="repeat" description="WD" evidence="7">
    <location>
        <begin position="991"/>
        <end position="1025"/>
    </location>
</feature>
<evidence type="ECO:0000256" key="6">
    <source>
        <dbReference type="ARBA" id="ARBA00038255"/>
    </source>
</evidence>
<dbReference type="PROSITE" id="PS50082">
    <property type="entry name" value="WD_REPEATS_2"/>
    <property type="match status" value="2"/>
</dbReference>
<dbReference type="PANTHER" id="PTHR14344">
    <property type="entry name" value="WD REPEAT PROTEIN"/>
    <property type="match status" value="1"/>
</dbReference>
<feature type="compositionally biased region" description="Polar residues" evidence="8">
    <location>
        <begin position="557"/>
        <end position="569"/>
    </location>
</feature>
<feature type="region of interest" description="Disordered" evidence="8">
    <location>
        <begin position="386"/>
        <end position="405"/>
    </location>
</feature>
<comment type="similarity">
    <text evidence="6">Belongs to the WD repeat WDR6 family.</text>
</comment>
<dbReference type="Pfam" id="PF00400">
    <property type="entry name" value="WD40"/>
    <property type="match status" value="2"/>
</dbReference>
<dbReference type="PROSITE" id="PS50294">
    <property type="entry name" value="WD_REPEATS_REGION"/>
    <property type="match status" value="1"/>
</dbReference>
<dbReference type="EMBL" id="MG777482">
    <property type="protein sequence ID" value="AUW30903.1"/>
    <property type="molecule type" value="Genomic_DNA"/>
</dbReference>
<protein>
    <submittedName>
        <fullName evidence="10">Putative arginine biosynthesis protein</fullName>
    </submittedName>
</protein>
<feature type="domain" description="DUF6314" evidence="9">
    <location>
        <begin position="365"/>
        <end position="528"/>
    </location>
</feature>
<dbReference type="InterPro" id="IPR051973">
    <property type="entry name" value="tRNA_Anticodon_Mtase-Reg"/>
</dbReference>
<dbReference type="Pfam" id="PF19834">
    <property type="entry name" value="DUF6314"/>
    <property type="match status" value="1"/>
</dbReference>
<proteinExistence type="inferred from homology"/>
<dbReference type="PANTHER" id="PTHR14344:SF3">
    <property type="entry name" value="WD REPEAT-CONTAINING PROTEIN 6"/>
    <property type="match status" value="1"/>
</dbReference>
<name>A0A2K9YDH9_CLAUC</name>
<evidence type="ECO:0000256" key="5">
    <source>
        <dbReference type="ARBA" id="ARBA00022737"/>
    </source>
</evidence>
<dbReference type="InterPro" id="IPR045632">
    <property type="entry name" value="DUF6314"/>
</dbReference>
<evidence type="ECO:0000256" key="4">
    <source>
        <dbReference type="ARBA" id="ARBA00022694"/>
    </source>
</evidence>
<feature type="region of interest" description="Disordered" evidence="8">
    <location>
        <begin position="531"/>
        <end position="571"/>
    </location>
</feature>
<keyword evidence="2" id="KW-0963">Cytoplasm</keyword>
<keyword evidence="5" id="KW-0677">Repeat</keyword>
<comment type="subcellular location">
    <subcellularLocation>
        <location evidence="1">Cytoplasm</location>
    </subcellularLocation>
</comment>
<keyword evidence="4" id="KW-0819">tRNA processing</keyword>
<evidence type="ECO:0000313" key="10">
    <source>
        <dbReference type="EMBL" id="AUW30903.1"/>
    </source>
</evidence>
<evidence type="ECO:0000256" key="1">
    <source>
        <dbReference type="ARBA" id="ARBA00004496"/>
    </source>
</evidence>
<dbReference type="Gene3D" id="2.130.10.10">
    <property type="entry name" value="YVTN repeat-like/Quinoprotein amine dehydrogenase"/>
    <property type="match status" value="3"/>
</dbReference>
<sequence>MIELILSRDSNSTEKVHMNALLHPIDTADWILDACFIKPDTDGSPGASRSIWAFLVNAHNNVLMLQVSILASLEESTRPIIRAVTSGPPSLLYSAHIFATDTGCILIAAGTFFGEVILWSFIPGSYDASQSVLHRIFRGHQGSIFGVQISEKEENGASQRLLASCSDDRTIRIWDISNLSSCLRTDDANPDLETGFSAETSEAGSVYSVAIGMGHASRIWGLRFLGQRNGYWGLISYGEDATAQTWLLCPKPSDEAVAPRSSESKYELQHLKIYGYHSGKNIHAITIFKDSKDNCLIADGGADGQITSYYVAVKELGWEAGGRLYHQGIGDVYMALPTESTVAKGLEKSNLREPRPRAGDIFHTLSGCWHLSRKFSSESGSENFGNLEGTATFTTRHPTDDSRGGEELYSEVGDFVTTKGLQFETHRQYVWRFDTLTQTIDVWFVKADDQKSVDYLYHTLNFSDRNSERLGNINIFELTASGDHLCDKDNYQVKYTFQVENRSVTRWTSRTTVSGPNKDYVLESTYTREVKPESQYDNGSTQTQLLKPEPKPKRQRIISQPQSLRNHSQMPKDDAFKTFGWLNESEFLISTEKGILLLGQLQQGHNNVPSISYHVVARQKNLESSCIATSIRSLAIAWLTGTEGSIYLYHHPTRTLNFMFRLPSKIIHLQAQVLPVEWGLDSRADCPDPNDNPGSPFQIAPWKRKKIVIFATLLSSSSPSVIFFEIVGVGPPRDVKFIEIKLPADFIVTSSHFLEKKGQFLVLGSRQGDLGVWDISKFLDAQIKPLVLRVRVHDESVTSIVALQDESVGSKSSMISLVTTGRDGRYKLHELTKGDDVPRLETVHDCKLSFGPFIEGAYFSPINKELIFWGFRSKAFVVWNESQQAEVLSVECGNAHRSWDFAPHDNGNCGGSFIWTQAKLCHVHFQGNSSHRIVYSGGHGREIKAIALSPSIQAEDNSRSRLLATGAEDTVIRLFDCKPVDNSRPKHSSIVKGHTTGIQQLRWSEEGRRLFSAAGYEEFIVWRISLVPRVGLGVICEAVCPKVTESSDLRIMDFDVVAMSHTENDPEANAYLLTMAYSDSSLRLFLYQSWRKQKFTNIFNGSCGANCLTQARFLGSIQGNELYACTASTSGGVDLWLLGTKQSLHNKPLTFEEKPQGKRPLVNHAGSVKCCDVVDVSPTENLIISGGDGGSVAFTYMRYSQQASRNILTKCTSTMMRHYHASAVTGLKCIRLKQGHTEASLLLASVGNDQRLKLGRVRIDEMTDGSPDIGYVTLADVYTNVGDAAALEQFDDEDGRWLLVAGIGTETWRIVGA</sequence>
<dbReference type="InterPro" id="IPR001680">
    <property type="entry name" value="WD40_rpt"/>
</dbReference>
<evidence type="ECO:0000256" key="7">
    <source>
        <dbReference type="PROSITE-ProRule" id="PRU00221"/>
    </source>
</evidence>
<dbReference type="GO" id="GO:0005737">
    <property type="term" value="C:cytoplasm"/>
    <property type="evidence" value="ECO:0007669"/>
    <property type="project" value="UniProtKB-SubCell"/>
</dbReference>